<keyword evidence="3" id="KW-1185">Reference proteome</keyword>
<organism evidence="2 3">
    <name type="scientific">Gracilibacillus kekensis</name>
    <dbReference type="NCBI Taxonomy" id="1027249"/>
    <lineage>
        <taxon>Bacteria</taxon>
        <taxon>Bacillati</taxon>
        <taxon>Bacillota</taxon>
        <taxon>Bacilli</taxon>
        <taxon>Bacillales</taxon>
        <taxon>Bacillaceae</taxon>
        <taxon>Gracilibacillus</taxon>
    </lineage>
</organism>
<proteinExistence type="predicted"/>
<evidence type="ECO:0000313" key="2">
    <source>
        <dbReference type="EMBL" id="SHM49916.1"/>
    </source>
</evidence>
<dbReference type="EMBL" id="FRCZ01000001">
    <property type="protein sequence ID" value="SHM49916.1"/>
    <property type="molecule type" value="Genomic_DNA"/>
</dbReference>
<accession>A0A1M7JA90</accession>
<dbReference type="NCBIfam" id="TIGR02898">
    <property type="entry name" value="spore_YhcN_YlaJ"/>
    <property type="match status" value="1"/>
</dbReference>
<reference evidence="2 3" key="1">
    <citation type="submission" date="2016-11" db="EMBL/GenBank/DDBJ databases">
        <authorList>
            <person name="Jaros S."/>
            <person name="Januszkiewicz K."/>
            <person name="Wedrychowicz H."/>
        </authorList>
    </citation>
    <scope>NUCLEOTIDE SEQUENCE [LARGE SCALE GENOMIC DNA]</scope>
    <source>
        <strain evidence="2 3">CGMCC 1.10681</strain>
    </source>
</reference>
<keyword evidence="2" id="KW-0449">Lipoprotein</keyword>
<dbReference type="InterPro" id="IPR019076">
    <property type="entry name" value="Spore_lipoprot_YhcN/YlaJ-like"/>
</dbReference>
<feature type="region of interest" description="Disordered" evidence="1">
    <location>
        <begin position="30"/>
        <end position="100"/>
    </location>
</feature>
<gene>
    <name evidence="2" type="ORF">SAMN05216179_0298</name>
</gene>
<dbReference type="InterPro" id="IPR014247">
    <property type="entry name" value="Spore_lipoprot_YhcN/YlaJ"/>
</dbReference>
<evidence type="ECO:0000313" key="3">
    <source>
        <dbReference type="Proteomes" id="UP000184184"/>
    </source>
</evidence>
<dbReference type="STRING" id="1027249.SAMN05216179_0298"/>
<dbReference type="Pfam" id="PF09580">
    <property type="entry name" value="Spore_YhcN_YlaJ"/>
    <property type="match status" value="1"/>
</dbReference>
<dbReference type="RefSeq" id="WP_073198981.1">
    <property type="nucleotide sequence ID" value="NZ_FRCZ01000001.1"/>
</dbReference>
<dbReference type="AlphaFoldDB" id="A0A1M7JA90"/>
<feature type="compositionally biased region" description="Low complexity" evidence="1">
    <location>
        <begin position="65"/>
        <end position="76"/>
    </location>
</feature>
<name>A0A1M7JA90_9BACI</name>
<dbReference type="PROSITE" id="PS51257">
    <property type="entry name" value="PROKAR_LIPOPROTEIN"/>
    <property type="match status" value="1"/>
</dbReference>
<dbReference type="GO" id="GO:0030435">
    <property type="term" value="P:sporulation resulting in formation of a cellular spore"/>
    <property type="evidence" value="ECO:0007669"/>
    <property type="project" value="InterPro"/>
</dbReference>
<feature type="compositionally biased region" description="Basic and acidic residues" evidence="1">
    <location>
        <begin position="82"/>
        <end position="98"/>
    </location>
</feature>
<sequence length="220" mass="24480">MKLPKPALALTFAVSLTLVGCGGNEYGQQNGEYDGNNTQPIGYNQTSNEPMQDRANNTGRGHGSNNQNMQGNENNQFMFDGKTNRDADNMTNSRREGSNYEVAEEAADKIKSDVSEIDRAYVLTTDNNAYVAASWDKRTDNSSKNNSELSQETKDKITKAVKSVNDNIDNVYISTNPDFFDLAGQYSNDVDNGEPVEGFFRRIGNMVERVFPDEDNESLR</sequence>
<feature type="compositionally biased region" description="Polar residues" evidence="1">
    <location>
        <begin position="30"/>
        <end position="59"/>
    </location>
</feature>
<protein>
    <submittedName>
        <fullName evidence="2">Sporulation lipoprotein, YhcN/YlaJ family</fullName>
    </submittedName>
</protein>
<evidence type="ECO:0000256" key="1">
    <source>
        <dbReference type="SAM" id="MobiDB-lite"/>
    </source>
</evidence>
<dbReference type="Proteomes" id="UP000184184">
    <property type="component" value="Unassembled WGS sequence"/>
</dbReference>
<dbReference type="OrthoDB" id="1707228at2"/>